<keyword evidence="4" id="KW-0949">S-adenosyl-L-methionine</keyword>
<reference evidence="11" key="1">
    <citation type="submission" date="2016-01" db="EMBL/GenBank/DDBJ databases">
        <authorList>
            <person name="Mitreva M."/>
            <person name="Pepin K.H."/>
            <person name="Mihindukulasuriya K.A."/>
            <person name="Fulton R."/>
            <person name="Fronick C."/>
            <person name="O'Laughlin M."/>
            <person name="Miner T."/>
            <person name="Herter B."/>
            <person name="Rosa B.A."/>
            <person name="Cordes M."/>
            <person name="Tomlinson C."/>
            <person name="Wollam A."/>
            <person name="Palsikar V.B."/>
            <person name="Mardis E.R."/>
            <person name="Wilson R.K."/>
        </authorList>
    </citation>
    <scope>NUCLEOTIDE SEQUENCE [LARGE SCALE GENOMIC DNA]</scope>
    <source>
        <strain evidence="11">DNF00019</strain>
    </source>
</reference>
<dbReference type="Gene3D" id="3.80.30.20">
    <property type="entry name" value="tm_1862 like domain"/>
    <property type="match status" value="1"/>
</dbReference>
<evidence type="ECO:0000256" key="7">
    <source>
        <dbReference type="ARBA" id="ARBA00023014"/>
    </source>
</evidence>
<dbReference type="PROSITE" id="PS51918">
    <property type="entry name" value="RADICAL_SAM"/>
    <property type="match status" value="1"/>
</dbReference>
<dbReference type="SUPFAM" id="SSF102114">
    <property type="entry name" value="Radical SAM enzymes"/>
    <property type="match status" value="1"/>
</dbReference>
<dbReference type="InterPro" id="IPR058240">
    <property type="entry name" value="rSAM_sf"/>
</dbReference>
<dbReference type="InterPro" id="IPR007197">
    <property type="entry name" value="rSAM"/>
</dbReference>
<evidence type="ECO:0000256" key="1">
    <source>
        <dbReference type="ARBA" id="ARBA00001966"/>
    </source>
</evidence>
<dbReference type="SFLD" id="SFLDG01082">
    <property type="entry name" value="B12-binding_domain_containing"/>
    <property type="match status" value="1"/>
</dbReference>
<evidence type="ECO:0000256" key="3">
    <source>
        <dbReference type="ARBA" id="ARBA00022679"/>
    </source>
</evidence>
<dbReference type="CDD" id="cd01335">
    <property type="entry name" value="Radical_SAM"/>
    <property type="match status" value="1"/>
</dbReference>
<dbReference type="GO" id="GO:0046872">
    <property type="term" value="F:metal ion binding"/>
    <property type="evidence" value="ECO:0007669"/>
    <property type="project" value="UniProtKB-KW"/>
</dbReference>
<dbReference type="InterPro" id="IPR005839">
    <property type="entry name" value="Methylthiotransferase"/>
</dbReference>
<feature type="domain" description="Radical SAM core" evidence="9">
    <location>
        <begin position="135"/>
        <end position="367"/>
    </location>
</feature>
<dbReference type="Proteomes" id="UP000070675">
    <property type="component" value="Unassembled WGS sequence"/>
</dbReference>
<dbReference type="InterPro" id="IPR013848">
    <property type="entry name" value="Methylthiotransferase_N"/>
</dbReference>
<proteinExistence type="predicted"/>
<comment type="caution">
    <text evidence="10">The sequence shown here is derived from an EMBL/GenBank/DDBJ whole genome shotgun (WGS) entry which is preliminary data.</text>
</comment>
<keyword evidence="5" id="KW-0479">Metal-binding</keyword>
<dbReference type="InterPro" id="IPR023404">
    <property type="entry name" value="rSAM_horseshoe"/>
</dbReference>
<evidence type="ECO:0000313" key="10">
    <source>
        <dbReference type="EMBL" id="KXB33829.1"/>
    </source>
</evidence>
<dbReference type="PROSITE" id="PS51449">
    <property type="entry name" value="MTTASE_N"/>
    <property type="match status" value="1"/>
</dbReference>
<organism evidence="10 11">
    <name type="scientific">Atopobium deltae</name>
    <dbReference type="NCBI Taxonomy" id="1393034"/>
    <lineage>
        <taxon>Bacteria</taxon>
        <taxon>Bacillati</taxon>
        <taxon>Actinomycetota</taxon>
        <taxon>Coriobacteriia</taxon>
        <taxon>Coriobacteriales</taxon>
        <taxon>Atopobiaceae</taxon>
        <taxon>Atopobium</taxon>
    </lineage>
</organism>
<dbReference type="Gene3D" id="3.40.50.12160">
    <property type="entry name" value="Methylthiotransferase, N-terminal domain"/>
    <property type="match status" value="1"/>
</dbReference>
<dbReference type="Pfam" id="PF00919">
    <property type="entry name" value="UPF0004"/>
    <property type="match status" value="1"/>
</dbReference>
<dbReference type="GO" id="GO:0035598">
    <property type="term" value="F:tRNA (N(6)-L-threonylcarbamoyladenosine(37)-C(2))-methylthiotransferase activity"/>
    <property type="evidence" value="ECO:0007669"/>
    <property type="project" value="TreeGrafter"/>
</dbReference>
<dbReference type="InterPro" id="IPR038135">
    <property type="entry name" value="Methylthiotransferase_N_sf"/>
</dbReference>
<keyword evidence="11" id="KW-1185">Reference proteome</keyword>
<dbReference type="PANTHER" id="PTHR11918:SF45">
    <property type="entry name" value="THREONYLCARBAMOYLADENOSINE TRNA METHYLTHIOTRANSFERASE"/>
    <property type="match status" value="1"/>
</dbReference>
<sequence>MNGTTPRLAFVNLGCRVNRVELDDMAYTAERLGAQIVPAEEADLVVINTCAVTGEAEAKTRKAIRKHAALPQSPLVLATGCVAALFSNELTQLGEHVLVEIDKRHVPLRAMQELGFVVDTRNLVPKEQLQSILTPTGRTRPGIKIQDGCDHRCTFCIVWKARGPGRSLPYEQVVERVQEQYDQGVKEVVLTGINLGCYHTHYNNKDCDIATLLENLLKDTDISRIRLSSIEPQDVSGHLLDVIAHSSGRIASYLHIPLQSGCDATLRRMGRAYTLDDYMATIQLAKKMLPSLSLGCDLIVGFPGETDEEFAQSMQTCKEAFFTKMHIFRYSKRPGTPAAQAPNQVDPQVMNERAKHARELAIYMRQASAASLAGKTDYVVIQGRNRGVSSGLFDVQLNSHNLHGMYNCMIDAVRGTTLLAHIIQPKA</sequence>
<dbReference type="InterPro" id="IPR020612">
    <property type="entry name" value="Methylthiotransferase_CS"/>
</dbReference>
<dbReference type="PANTHER" id="PTHR11918">
    <property type="entry name" value="RADICAL SAM PROTEINS"/>
    <property type="match status" value="1"/>
</dbReference>
<evidence type="ECO:0000259" key="9">
    <source>
        <dbReference type="PROSITE" id="PS51918"/>
    </source>
</evidence>
<protein>
    <submittedName>
        <fullName evidence="10">Radical SAM methylthiotransferase, MiaB/RimO family</fullName>
    </submittedName>
</protein>
<dbReference type="PROSITE" id="PS01278">
    <property type="entry name" value="MTTASE_RADICAL"/>
    <property type="match status" value="1"/>
</dbReference>
<evidence type="ECO:0000256" key="5">
    <source>
        <dbReference type="ARBA" id="ARBA00022723"/>
    </source>
</evidence>
<dbReference type="PATRIC" id="fig|1393034.3.peg.1023"/>
<dbReference type="RefSeq" id="WP_066305855.1">
    <property type="nucleotide sequence ID" value="NZ_KQ959507.1"/>
</dbReference>
<comment type="cofactor">
    <cofactor evidence="1">
        <name>[4Fe-4S] cluster</name>
        <dbReference type="ChEBI" id="CHEBI:49883"/>
    </cofactor>
</comment>
<name>A0A133XSB9_9ACTN</name>
<keyword evidence="2" id="KW-0004">4Fe-4S</keyword>
<dbReference type="GO" id="GO:0051539">
    <property type="term" value="F:4 iron, 4 sulfur cluster binding"/>
    <property type="evidence" value="ECO:0007669"/>
    <property type="project" value="UniProtKB-KW"/>
</dbReference>
<gene>
    <name evidence="10" type="ORF">HMPREF3192_01058</name>
</gene>
<keyword evidence="3 10" id="KW-0808">Transferase</keyword>
<dbReference type="InterPro" id="IPR006638">
    <property type="entry name" value="Elp3/MiaA/NifB-like_rSAM"/>
</dbReference>
<dbReference type="NCBIfam" id="TIGR00089">
    <property type="entry name" value="MiaB/RimO family radical SAM methylthiotransferase"/>
    <property type="match status" value="1"/>
</dbReference>
<dbReference type="STRING" id="1393034.HMPREF3192_01058"/>
<dbReference type="OrthoDB" id="9805215at2"/>
<evidence type="ECO:0000256" key="4">
    <source>
        <dbReference type="ARBA" id="ARBA00022691"/>
    </source>
</evidence>
<keyword evidence="7" id="KW-0411">Iron-sulfur</keyword>
<dbReference type="EMBL" id="LSCR01000029">
    <property type="protein sequence ID" value="KXB33829.1"/>
    <property type="molecule type" value="Genomic_DNA"/>
</dbReference>
<evidence type="ECO:0000259" key="8">
    <source>
        <dbReference type="PROSITE" id="PS51449"/>
    </source>
</evidence>
<evidence type="ECO:0000256" key="2">
    <source>
        <dbReference type="ARBA" id="ARBA00022485"/>
    </source>
</evidence>
<keyword evidence="6" id="KW-0408">Iron</keyword>
<dbReference type="AlphaFoldDB" id="A0A133XSB9"/>
<dbReference type="Pfam" id="PF04055">
    <property type="entry name" value="Radical_SAM"/>
    <property type="match status" value="1"/>
</dbReference>
<dbReference type="SFLD" id="SFLDS00029">
    <property type="entry name" value="Radical_SAM"/>
    <property type="match status" value="1"/>
</dbReference>
<evidence type="ECO:0000256" key="6">
    <source>
        <dbReference type="ARBA" id="ARBA00023004"/>
    </source>
</evidence>
<accession>A0A133XSB9</accession>
<feature type="domain" description="MTTase N-terminal" evidence="8">
    <location>
        <begin position="6"/>
        <end position="115"/>
    </location>
</feature>
<dbReference type="SMART" id="SM00729">
    <property type="entry name" value="Elp3"/>
    <property type="match status" value="1"/>
</dbReference>
<evidence type="ECO:0000313" key="11">
    <source>
        <dbReference type="Proteomes" id="UP000070675"/>
    </source>
</evidence>